<keyword evidence="2 8" id="KW-0796">Tight junction</keyword>
<reference evidence="11" key="1">
    <citation type="submission" date="2017-11" db="EMBL/GenBank/DDBJ databases">
        <authorList>
            <person name="Lima N.C."/>
            <person name="Parody-Merino A.M."/>
            <person name="Battley P.F."/>
            <person name="Fidler A.E."/>
            <person name="Prosdocimi F."/>
        </authorList>
    </citation>
    <scope>NUCLEOTIDE SEQUENCE [LARGE SCALE GENOMIC DNA]</scope>
</reference>
<accession>A0A2I0T904</accession>
<dbReference type="PANTHER" id="PTHR12002">
    <property type="entry name" value="CLAUDIN"/>
    <property type="match status" value="1"/>
</dbReference>
<keyword evidence="6 8" id="KW-1133">Transmembrane helix</keyword>
<reference evidence="11" key="2">
    <citation type="submission" date="2017-12" db="EMBL/GenBank/DDBJ databases">
        <title>Genome sequence of the Bar-tailed Godwit (Limosa lapponica baueri).</title>
        <authorList>
            <person name="Lima N.C.B."/>
            <person name="Parody-Merino A.M."/>
            <person name="Battley P.F."/>
            <person name="Fidler A.E."/>
            <person name="Prosdocimi F."/>
        </authorList>
    </citation>
    <scope>NUCLEOTIDE SEQUENCE [LARGE SCALE GENOMIC DNA]</scope>
</reference>
<dbReference type="Gene3D" id="1.20.140.150">
    <property type="match status" value="1"/>
</dbReference>
<dbReference type="PROSITE" id="PS01346">
    <property type="entry name" value="CLAUDIN"/>
    <property type="match status" value="1"/>
</dbReference>
<evidence type="ECO:0000313" key="11">
    <source>
        <dbReference type="Proteomes" id="UP000233556"/>
    </source>
</evidence>
<feature type="transmembrane region" description="Helical" evidence="8">
    <location>
        <begin position="82"/>
        <end position="105"/>
    </location>
</feature>
<comment type="caution">
    <text evidence="8">Lacks conserved residue(s) required for the propagation of feature annotation.</text>
</comment>
<comment type="similarity">
    <text evidence="1 8">Belongs to the claudin family.</text>
</comment>
<keyword evidence="5 8" id="KW-0965">Cell junction</keyword>
<dbReference type="EMBL" id="KZ515124">
    <property type="protein sequence ID" value="PKU30242.1"/>
    <property type="molecule type" value="Genomic_DNA"/>
</dbReference>
<evidence type="ECO:0000256" key="8">
    <source>
        <dbReference type="RuleBase" id="RU060637"/>
    </source>
</evidence>
<dbReference type="InterPro" id="IPR006187">
    <property type="entry name" value="Claudin"/>
</dbReference>
<feature type="chain" id="PRO_5014194654" description="Claudin" evidence="9">
    <location>
        <begin position="25"/>
        <end position="218"/>
    </location>
</feature>
<keyword evidence="4 8" id="KW-0812">Transmembrane</keyword>
<evidence type="ECO:0000256" key="4">
    <source>
        <dbReference type="ARBA" id="ARBA00022692"/>
    </source>
</evidence>
<dbReference type="PRINTS" id="PR01077">
    <property type="entry name" value="CLAUDIN"/>
</dbReference>
<keyword evidence="9" id="KW-0732">Signal</keyword>
<evidence type="ECO:0000256" key="9">
    <source>
        <dbReference type="SAM" id="SignalP"/>
    </source>
</evidence>
<dbReference type="OrthoDB" id="8612291at2759"/>
<feature type="signal peptide" evidence="9">
    <location>
        <begin position="1"/>
        <end position="24"/>
    </location>
</feature>
<evidence type="ECO:0000256" key="7">
    <source>
        <dbReference type="ARBA" id="ARBA00023136"/>
    </source>
</evidence>
<evidence type="ECO:0000256" key="3">
    <source>
        <dbReference type="ARBA" id="ARBA00022475"/>
    </source>
</evidence>
<dbReference type="GO" id="GO:0005923">
    <property type="term" value="C:bicellular tight junction"/>
    <property type="evidence" value="ECO:0007669"/>
    <property type="project" value="UniProtKB-SubCell"/>
</dbReference>
<dbReference type="InterPro" id="IPR004031">
    <property type="entry name" value="PMP22/EMP/MP20/Claudin"/>
</dbReference>
<organism evidence="10 11">
    <name type="scientific">Limosa lapponica baueri</name>
    <dbReference type="NCBI Taxonomy" id="1758121"/>
    <lineage>
        <taxon>Eukaryota</taxon>
        <taxon>Metazoa</taxon>
        <taxon>Chordata</taxon>
        <taxon>Craniata</taxon>
        <taxon>Vertebrata</taxon>
        <taxon>Euteleostomi</taxon>
        <taxon>Archelosauria</taxon>
        <taxon>Archosauria</taxon>
        <taxon>Dinosauria</taxon>
        <taxon>Saurischia</taxon>
        <taxon>Theropoda</taxon>
        <taxon>Coelurosauria</taxon>
        <taxon>Aves</taxon>
        <taxon>Neognathae</taxon>
        <taxon>Neoaves</taxon>
        <taxon>Charadriiformes</taxon>
        <taxon>Scolopacidae</taxon>
        <taxon>Limosa</taxon>
    </lineage>
</organism>
<evidence type="ECO:0000313" key="10">
    <source>
        <dbReference type="EMBL" id="PKU30242.1"/>
    </source>
</evidence>
<dbReference type="Pfam" id="PF00822">
    <property type="entry name" value="PMP22_Claudin"/>
    <property type="match status" value="1"/>
</dbReference>
<evidence type="ECO:0000256" key="1">
    <source>
        <dbReference type="ARBA" id="ARBA00008295"/>
    </source>
</evidence>
<evidence type="ECO:0000256" key="5">
    <source>
        <dbReference type="ARBA" id="ARBA00022949"/>
    </source>
</evidence>
<evidence type="ECO:0000256" key="2">
    <source>
        <dbReference type="ARBA" id="ARBA00022427"/>
    </source>
</evidence>
<dbReference type="AlphaFoldDB" id="A0A2I0T904"/>
<keyword evidence="3 8" id="KW-1003">Cell membrane</keyword>
<dbReference type="InterPro" id="IPR017974">
    <property type="entry name" value="Claudin_CS"/>
</dbReference>
<dbReference type="GO" id="GO:0005198">
    <property type="term" value="F:structural molecule activity"/>
    <property type="evidence" value="ECO:0007669"/>
    <property type="project" value="InterPro"/>
</dbReference>
<protein>
    <recommendedName>
        <fullName evidence="8">Claudin</fullName>
    </recommendedName>
</protein>
<gene>
    <name evidence="10" type="ORF">llap_19454</name>
</gene>
<keyword evidence="11" id="KW-1185">Reference proteome</keyword>
<evidence type="ECO:0000256" key="6">
    <source>
        <dbReference type="ARBA" id="ARBA00022989"/>
    </source>
</evidence>
<sequence length="218" mass="24491">MNLVHRHRLQLVGFLLSLLGWVLTGTCNYLPDWKNLNLDLNVLELWTMGLWQTCIVQDVGGTQCKDFDSFLDLPLEFRISRILVSTSNGLGFVSLVIASLGLDCLKAEEPEQKLKKQLLLLGVILLWTSAVLALVPVSWVAHTIIQEFWDEDIPEIVPRWELGDALFSGWFGGVFIVLGGSLLLSTICSSSDHQFPEKYAMADVQDAHQQLETGQRRL</sequence>
<name>A0A2I0T904_LIMLA</name>
<comment type="subcellular location">
    <subcellularLocation>
        <location evidence="8">Cell junction</location>
        <location evidence="8">Tight junction</location>
    </subcellularLocation>
    <subcellularLocation>
        <location evidence="8">Cell membrane</location>
        <topology evidence="8">Multi-pass membrane protein</topology>
    </subcellularLocation>
</comment>
<comment type="function">
    <text evidence="8">Claudins function as major constituents of the tight junction complexes that regulate the permeability of epithelia.</text>
</comment>
<feature type="transmembrane region" description="Helical" evidence="8">
    <location>
        <begin position="117"/>
        <end position="145"/>
    </location>
</feature>
<proteinExistence type="inferred from homology"/>
<keyword evidence="7 8" id="KW-0472">Membrane</keyword>
<feature type="transmembrane region" description="Helical" evidence="8">
    <location>
        <begin position="165"/>
        <end position="188"/>
    </location>
</feature>
<dbReference type="Proteomes" id="UP000233556">
    <property type="component" value="Unassembled WGS sequence"/>
</dbReference>
<dbReference type="GO" id="GO:0005886">
    <property type="term" value="C:plasma membrane"/>
    <property type="evidence" value="ECO:0007669"/>
    <property type="project" value="UniProtKB-SubCell"/>
</dbReference>